<dbReference type="Pfam" id="PF22928">
    <property type="entry name" value="INTS1_R4"/>
    <property type="match status" value="1"/>
</dbReference>
<feature type="domain" description="Integrator complex subunit 1 R3" evidence="3">
    <location>
        <begin position="1565"/>
        <end position="1718"/>
    </location>
</feature>
<protein>
    <submittedName>
        <fullName evidence="6">CLUMA_CG006039, isoform A</fullName>
    </submittedName>
</protein>
<dbReference type="GO" id="GO:0034474">
    <property type="term" value="P:U2 snRNA 3'-end processing"/>
    <property type="evidence" value="ECO:0007669"/>
    <property type="project" value="InterPro"/>
</dbReference>
<dbReference type="InterPro" id="IPR053966">
    <property type="entry name" value="INTS1_INTS2-bd"/>
</dbReference>
<feature type="domain" description="Integrator complex subunit 1 INTS2-binding" evidence="5">
    <location>
        <begin position="889"/>
        <end position="1213"/>
    </location>
</feature>
<dbReference type="OrthoDB" id="19938at2759"/>
<dbReference type="GO" id="GO:0032039">
    <property type="term" value="C:integrator complex"/>
    <property type="evidence" value="ECO:0007669"/>
    <property type="project" value="InterPro"/>
</dbReference>
<dbReference type="PANTHER" id="PTHR21224:SF1">
    <property type="entry name" value="INTEGRATOR COMPLEX SUBUNIT 1"/>
    <property type="match status" value="1"/>
</dbReference>
<dbReference type="InterPro" id="IPR038902">
    <property type="entry name" value="INTS1"/>
</dbReference>
<sequence>MDRGKKTKLQHSNDFFALGKNDRKRDATSSSSSAQMPQGAKKTRIAPSTFGAGPSTSSPSESSQWEEAINTECENSVDLIKDVLQATEQQDSDKIVSLVCSAIKSLSSSKAKNDPILVMSLLYLGKIRPHIFGNELITAALLSILKTDGQHSVRHTMKNNSTIFVMAANLLARGHFDKKKWPESFIKVYIDDAINERLWVDSEECLFFVDNIVAAFGTKIPPQKPDAQQKELVGVEDESSDSFISESSRNTEELQLNSRFYHIQETVEKIVSDTIKDQFNRRQSSDFLTKNLLKFTSTACGIPEVRSLAVTRLELWIHNAKLVKPAQELLEYLCYNISALQTKDHEVLSQLLKMRLKTKPLINIYMNCLKDLINLQPKILHLMMKSVVQQELLILYNARNPNNMGILATIFQAKPEAAATNLAEIYQEFLLLRDDCLKTLRVFLRELVKTLRFDINLIVFCKALMSNRPEFIQQVEASEFRERCCFAIADLVCLCRFLSVSPQIRDAHNAITKTSHDQKSSLVYNFYNQMSQIQYESLNWMLEEVPRTYKLNSTDYSATVNKILILDPPESYTKGDQWPPEPERMLLMNLISEVPLLQDSILTIIFIGVNKDISFSIHDTVEIIDQMVRRACLLKYTDYPPLEITKLDIIDFLFSMAEYHHPENIQLPSGYEPPKLAISLIYWKVWIILLILSAHNTGTIGAFCWANYPMLKMLMEMCITNQFTMTKPPEDELQLSVIEKTQIIQFEGYLAAATSKVVINEQNSLLISQVMLMNPMGTPRRPPKTVLEQLHSLNGSHRLGHLLCRSRKPDLLLDIIQRQGTSQSMPWLSDLVQSSDGDFNHLPVQCLCEFLLSNSNSISSENTRDIELITFLQKMLQSNDDNDFQTSYEVLEYFLRRLSSTSRYGRLSAIQAFKLLLKSMESDESKEMIVDDVEADAESDWLLKYLPMIPSFPFICDRIIAQLRTACQVENSPDLIMIYIQFIATNTTNDPVTEMLDHVACWSLLIVERSCVFASILPKNVDDPKYQEKYKTLNYLFIMFNNFIIKMKENNSEITLPEYPELLVVHFADGTQCHMHLNFIHALVILLSESKDLNGAMELLDYFFPADSPSHPQAFSVDTDEKVQILPDWLKLKMIRSSIDRMVDVALQDLLPEQLILFIQSFGTPKNSMDKLLALLDAAVVQDPDRINEAIMNRAYLTQFIEIQQLRGATHGHIAMKHLKSIDNVDEEMEPRESKVVRKVEILEKFDVSKVKSKPSTSYRSGKFSSNYRVSSLLGDVLKETKPASDSSSIVGMKISESGRNIHHILNQLIHSTHPFDIESFAHQNLNIKNLKQSKLAALIDCMSVMLKEENDKLNVNKRGILIDWLVQFDSELIRTNQDVQLSLLFGKNIQIYRPYFLSLLIHQANWSTIAMALEKLLNQRNSGIYDPSSVLDFVDAIIRSPKLWQGRDKTVPKHEQIEYVLTLDDDKVKAFIDYILREEEMLIVTGGSKMNDRVTLLLNCVDVKELSLKMIKLKIEDSILEKRVKDKFMQRLYMNIPHLFLEPKSQESIAQLDAMTDFTGCASDKLSHTIITTLASLTNTRDFQALSQDVELTLRKLASTHPLLLLRELSLIASLLAGRGHMDFHVLRQGHHITFFNQILGVLELLRPTIFEDAYKNGLHRAINCYFHLLQNHSKDVYGLMFRLMEFLKTYASTNNVGAYQLINQNNNLFAELYMRNRNIIPLQHLMSSTHFSAKGGISVPSPLIPKVDNNQGSVVAKIGQMSKMTHDELLSTLQEIDYQTHKKQAQLIEIYGKLTELIFYSSSDVRNLAHSLLLKVLRQNPGNNNINSSCFNAYLQCLHSGDINITTSVLDNLTEIVLCLQEYASEILQSVFNLGITSKNNTLAPLKKCINAIKLQHGC</sequence>
<evidence type="ECO:0000259" key="3">
    <source>
        <dbReference type="Pfam" id="PF22927"/>
    </source>
</evidence>
<dbReference type="Pfam" id="PF22929">
    <property type="entry name" value="INTS1_INTS2-bd"/>
    <property type="match status" value="1"/>
</dbReference>
<proteinExistence type="predicted"/>
<feature type="compositionally biased region" description="Low complexity" evidence="1">
    <location>
        <begin position="54"/>
        <end position="63"/>
    </location>
</feature>
<evidence type="ECO:0000259" key="4">
    <source>
        <dbReference type="Pfam" id="PF22928"/>
    </source>
</evidence>
<dbReference type="STRING" id="568069.A0A1J1HWY2"/>
<evidence type="ECO:0000256" key="1">
    <source>
        <dbReference type="SAM" id="MobiDB-lite"/>
    </source>
</evidence>
<evidence type="ECO:0000259" key="2">
    <source>
        <dbReference type="Pfam" id="PF12432"/>
    </source>
</evidence>
<organism evidence="6 7">
    <name type="scientific">Clunio marinus</name>
    <dbReference type="NCBI Taxonomy" id="568069"/>
    <lineage>
        <taxon>Eukaryota</taxon>
        <taxon>Metazoa</taxon>
        <taxon>Ecdysozoa</taxon>
        <taxon>Arthropoda</taxon>
        <taxon>Hexapoda</taxon>
        <taxon>Insecta</taxon>
        <taxon>Pterygota</taxon>
        <taxon>Neoptera</taxon>
        <taxon>Endopterygota</taxon>
        <taxon>Diptera</taxon>
        <taxon>Nematocera</taxon>
        <taxon>Chironomoidea</taxon>
        <taxon>Chironomidae</taxon>
        <taxon>Clunio</taxon>
    </lineage>
</organism>
<name>A0A1J1HWY2_9DIPT</name>
<keyword evidence="7" id="KW-1185">Reference proteome</keyword>
<dbReference type="Proteomes" id="UP000183832">
    <property type="component" value="Unassembled WGS sequence"/>
</dbReference>
<feature type="domain" description="Integrator complex subunit 1 R4" evidence="4">
    <location>
        <begin position="1766"/>
        <end position="1861"/>
    </location>
</feature>
<dbReference type="EMBL" id="CVRI01000029">
    <property type="protein sequence ID" value="CRK92499.1"/>
    <property type="molecule type" value="Genomic_DNA"/>
</dbReference>
<dbReference type="PANTHER" id="PTHR21224">
    <property type="entry name" value="INTEGRATOR COMPLEX SUBUNIT 1"/>
    <property type="match status" value="1"/>
</dbReference>
<dbReference type="Pfam" id="PF22927">
    <property type="entry name" value="INT1_R3"/>
    <property type="match status" value="1"/>
</dbReference>
<gene>
    <name evidence="6" type="ORF">CLUMA_CG006039</name>
</gene>
<accession>A0A1J1HWY2</accession>
<feature type="region of interest" description="Disordered" evidence="1">
    <location>
        <begin position="1"/>
        <end position="67"/>
    </location>
</feature>
<feature type="domain" description="Integrator complex subunit 1 RPB2-binding" evidence="2">
    <location>
        <begin position="265"/>
        <end position="423"/>
    </location>
</feature>
<dbReference type="Pfam" id="PF12432">
    <property type="entry name" value="INTS1_RP2B-bd"/>
    <property type="match status" value="1"/>
</dbReference>
<reference evidence="6 7" key="1">
    <citation type="submission" date="2015-04" db="EMBL/GenBank/DDBJ databases">
        <authorList>
            <person name="Syromyatnikov M.Y."/>
            <person name="Popov V.N."/>
        </authorList>
    </citation>
    <scope>NUCLEOTIDE SEQUENCE [LARGE SCALE GENOMIC DNA]</scope>
</reference>
<dbReference type="InterPro" id="IPR053965">
    <property type="entry name" value="INTS1_R4"/>
</dbReference>
<dbReference type="InterPro" id="IPR022145">
    <property type="entry name" value="INTS1_RPB2-bd"/>
</dbReference>
<evidence type="ECO:0000313" key="6">
    <source>
        <dbReference type="EMBL" id="CRK92499.1"/>
    </source>
</evidence>
<evidence type="ECO:0000259" key="5">
    <source>
        <dbReference type="Pfam" id="PF22929"/>
    </source>
</evidence>
<dbReference type="InterPro" id="IPR053964">
    <property type="entry name" value="INT1_R3"/>
</dbReference>
<evidence type="ECO:0000313" key="7">
    <source>
        <dbReference type="Proteomes" id="UP000183832"/>
    </source>
</evidence>